<reference evidence="2" key="1">
    <citation type="submission" date="2015-06" db="EMBL/GenBank/DDBJ databases">
        <title>Expansion of signal transduction pathways in fungi by whole-genome duplication.</title>
        <authorList>
            <consortium name="DOE Joint Genome Institute"/>
            <person name="Corrochano L.M."/>
            <person name="Kuo A."/>
            <person name="Marcet-Houben M."/>
            <person name="Polaino S."/>
            <person name="Salamov A."/>
            <person name="Villalobos J.M."/>
            <person name="Alvarez M.I."/>
            <person name="Avalos J."/>
            <person name="Benito E.P."/>
            <person name="Benoit I."/>
            <person name="Burger G."/>
            <person name="Camino L.P."/>
            <person name="Canovas D."/>
            <person name="Cerda-Olmedo E."/>
            <person name="Cheng J.-F."/>
            <person name="Dominguez A."/>
            <person name="Elias M."/>
            <person name="Eslava A.P."/>
            <person name="Glaser F."/>
            <person name="Grimwood J."/>
            <person name="Gutierrez G."/>
            <person name="Heitman J."/>
            <person name="Henrissat B."/>
            <person name="Iturriaga E.A."/>
            <person name="Lang B.F."/>
            <person name="Lavin J.L."/>
            <person name="Lee S."/>
            <person name="Li W."/>
            <person name="Lindquist E."/>
            <person name="Lopez-Garcia S."/>
            <person name="Luque E.M."/>
            <person name="Marcos A.T."/>
            <person name="Martin J."/>
            <person name="McCluskey K."/>
            <person name="Medina H.R."/>
            <person name="Miralles-Duran A."/>
            <person name="Miyazaki A."/>
            <person name="Munoz-Torres E."/>
            <person name="Oguiza J.A."/>
            <person name="Ohm R."/>
            <person name="Olmedo M."/>
            <person name="Orejas M."/>
            <person name="Ortiz-Castellanos L."/>
            <person name="Pisabarro A.G."/>
            <person name="Rodriguez-Romero J."/>
            <person name="Ruiz-Herrera J."/>
            <person name="Ruiz-Vazquez R."/>
            <person name="Sanz C."/>
            <person name="Schackwitz W."/>
            <person name="Schmutz J."/>
            <person name="Shahriari M."/>
            <person name="Shelest E."/>
            <person name="Silva-Franco F."/>
            <person name="Soanes D."/>
            <person name="Syed K."/>
            <person name="Tagua V.G."/>
            <person name="Talbot N.J."/>
            <person name="Thon M."/>
            <person name="De vries R.P."/>
            <person name="Wiebenga A."/>
            <person name="Yadav J.S."/>
            <person name="Braun E.L."/>
            <person name="Baker S."/>
            <person name="Garre V."/>
            <person name="Horwitz B."/>
            <person name="Torres-Martinez S."/>
            <person name="Idnurm A."/>
            <person name="Herrera-Estrella A."/>
            <person name="Gabaldon T."/>
            <person name="Grigoriev I.V."/>
        </authorList>
    </citation>
    <scope>NUCLEOTIDE SEQUENCE [LARGE SCALE GENOMIC DNA]</scope>
    <source>
        <strain evidence="2">NRRL 1555(-)</strain>
    </source>
</reference>
<proteinExistence type="predicted"/>
<dbReference type="GeneID" id="29003742"/>
<sequence length="131" mass="15520">MTSYCTIPTMQQGQLFFRYLPNLKHLAFIHLRYKYINKEMSKSNDTRRSLQSLKSLPIYGEESKSTAEFIKLLANYSNLQKLELPKSVIINQPYLEWNTADPEYYKISPDFTEQSYYILDFNKPIQIFGNI</sequence>
<protein>
    <submittedName>
        <fullName evidence="1">Uncharacterized protein</fullName>
    </submittedName>
</protein>
<evidence type="ECO:0000313" key="1">
    <source>
        <dbReference type="EMBL" id="OAD72621.1"/>
    </source>
</evidence>
<dbReference type="VEuPathDB" id="FungiDB:PHYBLDRAFT_73349"/>
<gene>
    <name evidence="1" type="ORF">PHYBLDRAFT_73349</name>
</gene>
<name>A0A163ACY2_PHYB8</name>
<evidence type="ECO:0000313" key="2">
    <source>
        <dbReference type="Proteomes" id="UP000077315"/>
    </source>
</evidence>
<accession>A0A163ACY2</accession>
<dbReference type="RefSeq" id="XP_018290661.1">
    <property type="nucleotide sequence ID" value="XM_018442836.1"/>
</dbReference>
<dbReference type="EMBL" id="KV440983">
    <property type="protein sequence ID" value="OAD72621.1"/>
    <property type="molecule type" value="Genomic_DNA"/>
</dbReference>
<dbReference type="InParanoid" id="A0A163ACY2"/>
<organism evidence="1 2">
    <name type="scientific">Phycomyces blakesleeanus (strain ATCC 8743b / DSM 1359 / FGSC 10004 / NBRC 33097 / NRRL 1555)</name>
    <dbReference type="NCBI Taxonomy" id="763407"/>
    <lineage>
        <taxon>Eukaryota</taxon>
        <taxon>Fungi</taxon>
        <taxon>Fungi incertae sedis</taxon>
        <taxon>Mucoromycota</taxon>
        <taxon>Mucoromycotina</taxon>
        <taxon>Mucoromycetes</taxon>
        <taxon>Mucorales</taxon>
        <taxon>Phycomycetaceae</taxon>
        <taxon>Phycomyces</taxon>
    </lineage>
</organism>
<keyword evidence="2" id="KW-1185">Reference proteome</keyword>
<dbReference type="AlphaFoldDB" id="A0A163ACY2"/>
<dbReference type="Proteomes" id="UP000077315">
    <property type="component" value="Unassembled WGS sequence"/>
</dbReference>